<keyword evidence="5" id="KW-0804">Transcription</keyword>
<reference evidence="6" key="1">
    <citation type="journal article" date="2021" name="Nat. Microbiol.">
        <title>Cocultivation of an ultrasmall environmental parasitic bacterium with lytic ability against bacteria associated with wastewater foams.</title>
        <authorList>
            <person name="Batinovic S."/>
            <person name="Rose J.J.A."/>
            <person name="Ratcliffe J."/>
            <person name="Seviour R.J."/>
            <person name="Petrovski S."/>
        </authorList>
    </citation>
    <scope>NUCLEOTIDE SEQUENCE</scope>
    <source>
        <strain evidence="6">CON44</strain>
    </source>
</reference>
<dbReference type="InterPro" id="IPR039420">
    <property type="entry name" value="WalR-like"/>
</dbReference>
<dbReference type="PANTHER" id="PTHR48111:SF28">
    <property type="entry name" value="TRANSCRIPTIONAL REGULATORY PROTEIN TCRX-RELATED"/>
    <property type="match status" value="1"/>
</dbReference>
<dbReference type="InterPro" id="IPR036388">
    <property type="entry name" value="WH-like_DNA-bd_sf"/>
</dbReference>
<name>A0A857KGP0_9ACTN</name>
<dbReference type="InterPro" id="IPR001867">
    <property type="entry name" value="OmpR/PhoB-type_DNA-bd"/>
</dbReference>
<gene>
    <name evidence="6" type="ORF">GII30_04105</name>
</gene>
<dbReference type="FunFam" id="1.10.10.10:FF:000005">
    <property type="entry name" value="Two-component system response regulator"/>
    <property type="match status" value="1"/>
</dbReference>
<dbReference type="GO" id="GO:0005829">
    <property type="term" value="C:cytosol"/>
    <property type="evidence" value="ECO:0007669"/>
    <property type="project" value="TreeGrafter"/>
</dbReference>
<keyword evidence="2" id="KW-0902">Two-component regulatory system</keyword>
<keyword evidence="1" id="KW-0597">Phosphoprotein</keyword>
<dbReference type="EMBL" id="CP045810">
    <property type="protein sequence ID" value="QHN38471.1"/>
    <property type="molecule type" value="Genomic_DNA"/>
</dbReference>
<dbReference type="SUPFAM" id="SSF52172">
    <property type="entry name" value="CheY-like"/>
    <property type="match status" value="1"/>
</dbReference>
<dbReference type="PROSITE" id="PS51755">
    <property type="entry name" value="OMPR_PHOB"/>
    <property type="match status" value="1"/>
</dbReference>
<dbReference type="InterPro" id="IPR011006">
    <property type="entry name" value="CheY-like_superfamily"/>
</dbReference>
<dbReference type="Gene3D" id="1.10.10.10">
    <property type="entry name" value="Winged helix-like DNA-binding domain superfamily/Winged helix DNA-binding domain"/>
    <property type="match status" value="1"/>
</dbReference>
<dbReference type="GO" id="GO:0006355">
    <property type="term" value="P:regulation of DNA-templated transcription"/>
    <property type="evidence" value="ECO:0007669"/>
    <property type="project" value="InterPro"/>
</dbReference>
<keyword evidence="3" id="KW-0805">Transcription regulation</keyword>
<evidence type="ECO:0000313" key="6">
    <source>
        <dbReference type="EMBL" id="QHN38471.1"/>
    </source>
</evidence>
<evidence type="ECO:0000256" key="4">
    <source>
        <dbReference type="ARBA" id="ARBA00023125"/>
    </source>
</evidence>
<dbReference type="SMART" id="SM00448">
    <property type="entry name" value="REC"/>
    <property type="match status" value="1"/>
</dbReference>
<proteinExistence type="predicted"/>
<protein>
    <submittedName>
        <fullName evidence="6">Response regulator</fullName>
    </submittedName>
</protein>
<evidence type="ECO:0000256" key="1">
    <source>
        <dbReference type="ARBA" id="ARBA00022553"/>
    </source>
</evidence>
<dbReference type="Gene3D" id="3.40.50.2300">
    <property type="match status" value="1"/>
</dbReference>
<dbReference type="PROSITE" id="PS50110">
    <property type="entry name" value="RESPONSE_REGULATORY"/>
    <property type="match status" value="1"/>
</dbReference>
<dbReference type="SMART" id="SM00862">
    <property type="entry name" value="Trans_reg_C"/>
    <property type="match status" value="1"/>
</dbReference>
<dbReference type="Pfam" id="PF00072">
    <property type="entry name" value="Response_reg"/>
    <property type="match status" value="1"/>
</dbReference>
<dbReference type="GO" id="GO:0032993">
    <property type="term" value="C:protein-DNA complex"/>
    <property type="evidence" value="ECO:0007669"/>
    <property type="project" value="TreeGrafter"/>
</dbReference>
<accession>A0A857KGP0</accession>
<organism evidence="6">
    <name type="scientific">Gordonia amarae</name>
    <dbReference type="NCBI Taxonomy" id="36821"/>
    <lineage>
        <taxon>Bacteria</taxon>
        <taxon>Bacillati</taxon>
        <taxon>Actinomycetota</taxon>
        <taxon>Actinomycetes</taxon>
        <taxon>Mycobacteriales</taxon>
        <taxon>Gordoniaceae</taxon>
        <taxon>Gordonia</taxon>
    </lineage>
</organism>
<dbReference type="PANTHER" id="PTHR48111">
    <property type="entry name" value="REGULATOR OF RPOS"/>
    <property type="match status" value="1"/>
</dbReference>
<dbReference type="AlphaFoldDB" id="A0A857KGP0"/>
<dbReference type="GO" id="GO:0000156">
    <property type="term" value="F:phosphorelay response regulator activity"/>
    <property type="evidence" value="ECO:0007669"/>
    <property type="project" value="TreeGrafter"/>
</dbReference>
<dbReference type="Pfam" id="PF00486">
    <property type="entry name" value="Trans_reg_C"/>
    <property type="match status" value="1"/>
</dbReference>
<keyword evidence="4" id="KW-0238">DNA-binding</keyword>
<dbReference type="InterPro" id="IPR001789">
    <property type="entry name" value="Sig_transdc_resp-reg_receiver"/>
</dbReference>
<sequence>MRILLVEDDRNVAETVRRTLMSQGWVVEVAGDGVTGLEAARSAHFDVVVLDIMLPGLNGYEVVRRMRAERVWTPVLMLTAKSGEYDLADALDLGADDYLTKPFSVVVLIARLRALARRGAPERPAVLSAGDLALDPGAHTAHRGDTELVLTPREFAVLEYLMRHKGQVRSKADILASVWDSDAGGDDNLVEVYISYLRRRVDAPFGRKAIETVRGHGYRLAADGGAHTS</sequence>
<dbReference type="RefSeq" id="WP_005188244.1">
    <property type="nucleotide sequence ID" value="NZ_CP045804.1"/>
</dbReference>
<evidence type="ECO:0000256" key="3">
    <source>
        <dbReference type="ARBA" id="ARBA00023015"/>
    </source>
</evidence>
<evidence type="ECO:0000256" key="5">
    <source>
        <dbReference type="ARBA" id="ARBA00023163"/>
    </source>
</evidence>
<evidence type="ECO:0000256" key="2">
    <source>
        <dbReference type="ARBA" id="ARBA00023012"/>
    </source>
</evidence>
<dbReference type="FunFam" id="3.40.50.2300:FF:000001">
    <property type="entry name" value="DNA-binding response regulator PhoB"/>
    <property type="match status" value="1"/>
</dbReference>
<dbReference type="GO" id="GO:0000976">
    <property type="term" value="F:transcription cis-regulatory region binding"/>
    <property type="evidence" value="ECO:0007669"/>
    <property type="project" value="TreeGrafter"/>
</dbReference>
<dbReference type="CDD" id="cd00383">
    <property type="entry name" value="trans_reg_C"/>
    <property type="match status" value="1"/>
</dbReference>